<keyword evidence="3" id="KW-0732">Signal</keyword>
<reference evidence="6" key="1">
    <citation type="submission" date="2016-10" db="EMBL/GenBank/DDBJ databases">
        <authorList>
            <person name="Varghese N."/>
            <person name="Submissions S."/>
        </authorList>
    </citation>
    <scope>NUCLEOTIDE SEQUENCE [LARGE SCALE GENOMIC DNA]</scope>
    <source>
        <strain evidence="6">P18</strain>
    </source>
</reference>
<dbReference type="EMBL" id="FOXO01000010">
    <property type="protein sequence ID" value="SFP88301.1"/>
    <property type="molecule type" value="Genomic_DNA"/>
</dbReference>
<dbReference type="InterPro" id="IPR025282">
    <property type="entry name" value="DUF4214"/>
</dbReference>
<protein>
    <recommendedName>
        <fullName evidence="4">DUF4214 domain-containing protein</fullName>
    </recommendedName>
</protein>
<feature type="signal peptide" evidence="3">
    <location>
        <begin position="1"/>
        <end position="24"/>
    </location>
</feature>
<feature type="domain" description="DUF4214" evidence="4">
    <location>
        <begin position="1298"/>
        <end position="1362"/>
    </location>
</feature>
<dbReference type="Pfam" id="PF13946">
    <property type="entry name" value="DUF4214"/>
    <property type="match status" value="4"/>
</dbReference>
<accession>A0A1I5TZG7</accession>
<gene>
    <name evidence="5" type="ORF">SAMN04487928_110122</name>
</gene>
<dbReference type="Pfam" id="PF09479">
    <property type="entry name" value="Flg_new"/>
    <property type="match status" value="2"/>
</dbReference>
<feature type="domain" description="DUF4214" evidence="4">
    <location>
        <begin position="1252"/>
        <end position="1292"/>
    </location>
</feature>
<keyword evidence="6" id="KW-1185">Reference proteome</keyword>
<feature type="compositionally biased region" description="Acidic residues" evidence="2">
    <location>
        <begin position="41"/>
        <end position="51"/>
    </location>
</feature>
<feature type="compositionally biased region" description="Polar residues" evidence="2">
    <location>
        <begin position="95"/>
        <end position="106"/>
    </location>
</feature>
<evidence type="ECO:0000259" key="4">
    <source>
        <dbReference type="Pfam" id="PF13946"/>
    </source>
</evidence>
<dbReference type="InterPro" id="IPR038255">
    <property type="entry name" value="PBS_linker_sf"/>
</dbReference>
<comment type="subcellular location">
    <subcellularLocation>
        <location evidence="1">Cell envelope</location>
    </subcellularLocation>
</comment>
<feature type="compositionally biased region" description="Polar residues" evidence="2">
    <location>
        <begin position="52"/>
        <end position="75"/>
    </location>
</feature>
<name>A0A1I5TZG7_9FIRM</name>
<dbReference type="InterPro" id="IPR042229">
    <property type="entry name" value="Listeria/Bacterioides_rpt_sf"/>
</dbReference>
<dbReference type="Gene3D" id="2.60.40.4270">
    <property type="entry name" value="Listeria-Bacteroides repeat domain"/>
    <property type="match status" value="2"/>
</dbReference>
<feature type="domain" description="DUF4214" evidence="4">
    <location>
        <begin position="1178"/>
        <end position="1232"/>
    </location>
</feature>
<evidence type="ECO:0000313" key="5">
    <source>
        <dbReference type="EMBL" id="SFP88301.1"/>
    </source>
</evidence>
<dbReference type="InterPro" id="IPR038765">
    <property type="entry name" value="Papain-like_cys_pep_sf"/>
</dbReference>
<feature type="chain" id="PRO_5010361324" description="DUF4214 domain-containing protein" evidence="3">
    <location>
        <begin position="25"/>
        <end position="1369"/>
    </location>
</feature>
<feature type="region of interest" description="Disordered" evidence="2">
    <location>
        <begin position="41"/>
        <end position="179"/>
    </location>
</feature>
<dbReference type="Proteomes" id="UP000182624">
    <property type="component" value="Unassembled WGS sequence"/>
</dbReference>
<feature type="compositionally biased region" description="Basic and acidic residues" evidence="2">
    <location>
        <begin position="1075"/>
        <end position="1105"/>
    </location>
</feature>
<proteinExistence type="predicted"/>
<dbReference type="InterPro" id="IPR013378">
    <property type="entry name" value="InlB-like_B-rpt"/>
</dbReference>
<feature type="compositionally biased region" description="Polar residues" evidence="2">
    <location>
        <begin position="1106"/>
        <end position="1115"/>
    </location>
</feature>
<evidence type="ECO:0000256" key="3">
    <source>
        <dbReference type="SAM" id="SignalP"/>
    </source>
</evidence>
<sequence>MKKRFLSLLLSGIMFFTYPVVAFAEDTGDVATILLSEESFDDTEENLETDEVSASSEKTSDVGTSLSEATSSVYNDTAPVSDEATTLDGEKIYSDINSTTIPSSNEADTDSNKESTEKTGSLHGNFSASDSVSLNDNSSASDSVSLNDNSSASDSASLSGNSDASTSTSSSESSADSSFSIDESYIEAMEPETITVNIEENEVDNLPDEEKLFAKYVDKQFGVDYFEQDTALSTMLFRRASAYNSLTDNEKKLYDKAYDLISRVASGQTSDTKIELTTEELGISLDEIQVEDLFDYSYSNNIWTRNINTDKKNQGIESLKAQLEIDGTKIITAIISDHPESLYWFGRQYAIGSFAYSFGENNGEIKKTSETAGTKDGFIQVAKFIISFSVSQSYGLASDDSHYYTYKADTEKTSATSTALANAQDIADSFADLDDFEKIVAFKEKICSLVEYNYTASHNSVSTMGSNPWELIYVFDDDPETNVVCEGYSKAFQYLCDISSFNNYDLYVLSVTGEMNGGPHMWNIVHIDDKNYLTDVTNCDGDIMPQGNTGLFMKGYTSGDVNSGYIITRKTNSTKKEISYTYSNDMLNLYSYDLSELALNDNDYSSESMPVDPFSYTIKFDRNTGNYKNMNSMTCINGQDYKLNANVFTKDCNKFVGWNTKADGTGKSYSDGMTVRNLATEEGQIITLYAQWKADPDICDHKSFIDGHQITCSYVITKEATATEYGRMEKRCDYCGKVIESKDIHPYDTYRIEKSDGTFVEVKGYFDHDYAKKAWELTNKYRKEKGLDELTYNECTQADSDTRALEYAIYNSYYRPNGQKWNTLTAQWKDGVELGNVGKKTPDELIANWTSYSIYSTDLLGAFAASSVGCFHVVNFTAKDGITEKISWTQQLTLIDADSEQTAITKQPESVIEATSRNVTFQIIATGVRKYQWQYRAVGNNSWINCSESGNNTDKLSFYVTADTYNKEFRCVVTGTDGSNHISDVVNVKPKITYTISFDRNSGDRGYMSSLYSCVNEKDYVLPECTYTKANSIFLGWNTKADGSGVTYANKATVRNLATQNGQTITLYALWKTETQKTEPQKTEPQKTETQKTEPQKSEPQKTEPQKTPSTSSEINVINISPSDGAAIFVTSLYEVCLNRSPETEGLEYWTNSLTSGEKKAVDIVQGVLCSQEYSGKGKSTGEVVNDCYQSMLGRDADEGGYADWTSQLDAGMSVNAIFAGFVGSEEFANLCASYGIQPGTFVLTEERDKNAGVTKFVSRLYTQALGRNYDVDGLNDWCGRINANSSRSNILNVSTNGFFHSQEFTNKNLTNTEFVKVLYRTFLGREYDDAGLANWVGQLDRGENTRDGVISGFANSQEFSNIMAQYGL</sequence>
<feature type="region of interest" description="Disordered" evidence="2">
    <location>
        <begin position="1075"/>
        <end position="1115"/>
    </location>
</feature>
<feature type="domain" description="DUF4214" evidence="4">
    <location>
        <begin position="1128"/>
        <end position="1175"/>
    </location>
</feature>
<dbReference type="SUPFAM" id="SSF54001">
    <property type="entry name" value="Cysteine proteinases"/>
    <property type="match status" value="1"/>
</dbReference>
<dbReference type="GO" id="GO:0030313">
    <property type="term" value="C:cell envelope"/>
    <property type="evidence" value="ECO:0007669"/>
    <property type="project" value="UniProtKB-SubCell"/>
</dbReference>
<evidence type="ECO:0000256" key="2">
    <source>
        <dbReference type="SAM" id="MobiDB-lite"/>
    </source>
</evidence>
<evidence type="ECO:0000313" key="6">
    <source>
        <dbReference type="Proteomes" id="UP000182624"/>
    </source>
</evidence>
<evidence type="ECO:0000256" key="1">
    <source>
        <dbReference type="ARBA" id="ARBA00004196"/>
    </source>
</evidence>
<organism evidence="5 6">
    <name type="scientific">Butyrivibrio proteoclasticus</name>
    <dbReference type="NCBI Taxonomy" id="43305"/>
    <lineage>
        <taxon>Bacteria</taxon>
        <taxon>Bacillati</taxon>
        <taxon>Bacillota</taxon>
        <taxon>Clostridia</taxon>
        <taxon>Lachnospirales</taxon>
        <taxon>Lachnospiraceae</taxon>
        <taxon>Butyrivibrio</taxon>
    </lineage>
</organism>
<dbReference type="Gene3D" id="1.10.3130.20">
    <property type="entry name" value="Phycobilisome linker domain"/>
    <property type="match status" value="2"/>
</dbReference>
<dbReference type="RefSeq" id="WP_074887133.1">
    <property type="nucleotide sequence ID" value="NZ_FOXO01000010.1"/>
</dbReference>
<feature type="compositionally biased region" description="Low complexity" evidence="2">
    <location>
        <begin position="127"/>
        <end position="179"/>
    </location>
</feature>